<gene>
    <name evidence="2" type="ORF">AK830_g2639</name>
</gene>
<sequence>MADIDWGLVAAIVALLAIPLQLLAIPPFLHWIKRFSRNLARIVWPRNDYCRSLGLEHFDSGPLHPSDALHNGCRNLCTIEMFEKSLSSRRWSDSLHFFFPLAWLQKNLVRKPLALPFAKKYIRVDVEVLLLYVYVMASSSSSAYIPTPAEWFENMLDLVQCGDVMIARRRWATLRRPGVYSFDASHFHLSKMSGQQIHCCFGNKTYDENTQLKLLTGRNIQHPLIAPNAYRRGGWIVALGMSHNYPNESFDNPSPLLPFAFCGQLVEAPFRNTYGEGPFYLTPDVANALRRVKDTIELRLHPAFPESTEVRLAVDLVNELYTNYAEYAPFGSKQPIEDHKLFWSFGDDTLTTDYLKDADAELCAKIVEFFNSLAGLKEEDKLLFEGELPGICRCAIKGLFMAIEFYRTGRHCVEPDLLKRYTHVYLEDEFAIE</sequence>
<dbReference type="OrthoDB" id="4767000at2759"/>
<feature type="transmembrane region" description="Helical" evidence="1">
    <location>
        <begin position="6"/>
        <end position="29"/>
    </location>
</feature>
<accession>A0A0P7BEH0</accession>
<evidence type="ECO:0000256" key="1">
    <source>
        <dbReference type="SAM" id="Phobius"/>
    </source>
</evidence>
<evidence type="ECO:0000313" key="2">
    <source>
        <dbReference type="EMBL" id="KPM43919.1"/>
    </source>
</evidence>
<organism evidence="2 3">
    <name type="scientific">Neonectria ditissima</name>
    <dbReference type="NCBI Taxonomy" id="78410"/>
    <lineage>
        <taxon>Eukaryota</taxon>
        <taxon>Fungi</taxon>
        <taxon>Dikarya</taxon>
        <taxon>Ascomycota</taxon>
        <taxon>Pezizomycotina</taxon>
        <taxon>Sordariomycetes</taxon>
        <taxon>Hypocreomycetidae</taxon>
        <taxon>Hypocreales</taxon>
        <taxon>Nectriaceae</taxon>
        <taxon>Neonectria</taxon>
    </lineage>
</organism>
<evidence type="ECO:0000313" key="3">
    <source>
        <dbReference type="Proteomes" id="UP000050424"/>
    </source>
</evidence>
<keyword evidence="3" id="KW-1185">Reference proteome</keyword>
<keyword evidence="1" id="KW-1133">Transmembrane helix</keyword>
<comment type="caution">
    <text evidence="2">The sequence shown here is derived from an EMBL/GenBank/DDBJ whole genome shotgun (WGS) entry which is preliminary data.</text>
</comment>
<proteinExistence type="predicted"/>
<keyword evidence="1" id="KW-0812">Transmembrane</keyword>
<dbReference type="Proteomes" id="UP000050424">
    <property type="component" value="Unassembled WGS sequence"/>
</dbReference>
<keyword evidence="1" id="KW-0472">Membrane</keyword>
<protein>
    <submittedName>
        <fullName evidence="2">Uncharacterized protein</fullName>
    </submittedName>
</protein>
<name>A0A0P7BEH0_9HYPO</name>
<reference evidence="2 3" key="1">
    <citation type="submission" date="2015-09" db="EMBL/GenBank/DDBJ databases">
        <title>Draft genome of a European isolate of the apple canker pathogen Neonectria ditissima.</title>
        <authorList>
            <person name="Gomez-Cortecero A."/>
            <person name="Harrison R.J."/>
            <person name="Armitage A.D."/>
        </authorList>
    </citation>
    <scope>NUCLEOTIDE SEQUENCE [LARGE SCALE GENOMIC DNA]</scope>
    <source>
        <strain evidence="2 3">R09/05</strain>
    </source>
</reference>
<dbReference type="AlphaFoldDB" id="A0A0P7BEH0"/>
<dbReference type="EMBL" id="LKCW01000025">
    <property type="protein sequence ID" value="KPM43919.1"/>
    <property type="molecule type" value="Genomic_DNA"/>
</dbReference>